<proteinExistence type="predicted"/>
<evidence type="ECO:0000313" key="2">
    <source>
        <dbReference type="Proteomes" id="UP001230915"/>
    </source>
</evidence>
<reference evidence="1 2" key="1">
    <citation type="submission" date="2023-08" db="EMBL/GenBank/DDBJ databases">
        <title>Mesonia sp. MT50, isolated from deep-sea sediment of the Mariana Trench.</title>
        <authorList>
            <person name="Fu H."/>
        </authorList>
    </citation>
    <scope>NUCLEOTIDE SEQUENCE [LARGE SCALE GENOMIC DNA]</scope>
    <source>
        <strain evidence="1 2">MT50</strain>
    </source>
</reference>
<dbReference type="RefSeq" id="WP_308865712.1">
    <property type="nucleotide sequence ID" value="NZ_JAVHUL010000074.1"/>
</dbReference>
<comment type="caution">
    <text evidence="1">The sequence shown here is derived from an EMBL/GenBank/DDBJ whole genome shotgun (WGS) entry which is preliminary data.</text>
</comment>
<accession>A0ABU1A500</accession>
<evidence type="ECO:0000313" key="1">
    <source>
        <dbReference type="EMBL" id="MDQ7918704.1"/>
    </source>
</evidence>
<sequence>MKYIILILLLPLLTNSQTIKKDLYITYNDCWIQKGVEIELDTLRYEGYSIRLSKRQNPEFTLKVDNSGKLIKGMKYLSGKTYGSYEISYKNVNKNNPPFKIDLDTIINRVSAQRLIYTVDLDYDSFFESFRNIYLVNFNNKNENFHQAKKIKIKFIGTL</sequence>
<protein>
    <submittedName>
        <fullName evidence="1">Uncharacterized protein</fullName>
    </submittedName>
</protein>
<dbReference type="Proteomes" id="UP001230915">
    <property type="component" value="Unassembled WGS sequence"/>
</dbReference>
<keyword evidence="2" id="KW-1185">Reference proteome</keyword>
<dbReference type="EMBL" id="JAVHUL010000074">
    <property type="protein sequence ID" value="MDQ7918704.1"/>
    <property type="molecule type" value="Genomic_DNA"/>
</dbReference>
<name>A0ABU1A500_9FLAO</name>
<gene>
    <name evidence="1" type="ORF">RBU60_14110</name>
</gene>
<organism evidence="1 2">
    <name type="scientific">Mesonia profundi</name>
    <dbReference type="NCBI Taxonomy" id="3070998"/>
    <lineage>
        <taxon>Bacteria</taxon>
        <taxon>Pseudomonadati</taxon>
        <taxon>Bacteroidota</taxon>
        <taxon>Flavobacteriia</taxon>
        <taxon>Flavobacteriales</taxon>
        <taxon>Flavobacteriaceae</taxon>
        <taxon>Mesonia</taxon>
    </lineage>
</organism>